<reference evidence="1" key="1">
    <citation type="journal article" date="2021" name="Environ. Microbiol.">
        <title>Gene family expansions and transcriptome signatures uncover fungal adaptations to wood decay.</title>
        <authorList>
            <person name="Hage H."/>
            <person name="Miyauchi S."/>
            <person name="Viragh M."/>
            <person name="Drula E."/>
            <person name="Min B."/>
            <person name="Chaduli D."/>
            <person name="Navarro D."/>
            <person name="Favel A."/>
            <person name="Norest M."/>
            <person name="Lesage-Meessen L."/>
            <person name="Balint B."/>
            <person name="Merenyi Z."/>
            <person name="de Eugenio L."/>
            <person name="Morin E."/>
            <person name="Martinez A.T."/>
            <person name="Baldrian P."/>
            <person name="Stursova M."/>
            <person name="Martinez M.J."/>
            <person name="Novotny C."/>
            <person name="Magnuson J.K."/>
            <person name="Spatafora J.W."/>
            <person name="Maurice S."/>
            <person name="Pangilinan J."/>
            <person name="Andreopoulos W."/>
            <person name="LaButti K."/>
            <person name="Hundley H."/>
            <person name="Na H."/>
            <person name="Kuo A."/>
            <person name="Barry K."/>
            <person name="Lipzen A."/>
            <person name="Henrissat B."/>
            <person name="Riley R."/>
            <person name="Ahrendt S."/>
            <person name="Nagy L.G."/>
            <person name="Grigoriev I.V."/>
            <person name="Martin F."/>
            <person name="Rosso M.N."/>
        </authorList>
    </citation>
    <scope>NUCLEOTIDE SEQUENCE</scope>
    <source>
        <strain evidence="1">CBS 384.51</strain>
    </source>
</reference>
<evidence type="ECO:0000313" key="1">
    <source>
        <dbReference type="EMBL" id="KAI0090421.1"/>
    </source>
</evidence>
<name>A0ACB8U855_9APHY</name>
<organism evidence="1 2">
    <name type="scientific">Irpex rosettiformis</name>
    <dbReference type="NCBI Taxonomy" id="378272"/>
    <lineage>
        <taxon>Eukaryota</taxon>
        <taxon>Fungi</taxon>
        <taxon>Dikarya</taxon>
        <taxon>Basidiomycota</taxon>
        <taxon>Agaricomycotina</taxon>
        <taxon>Agaricomycetes</taxon>
        <taxon>Polyporales</taxon>
        <taxon>Irpicaceae</taxon>
        <taxon>Irpex</taxon>
    </lineage>
</organism>
<dbReference type="Proteomes" id="UP001055072">
    <property type="component" value="Unassembled WGS sequence"/>
</dbReference>
<sequence>MHEKHLTAGHVLRGAQQSRGDGNMEMMGTQSWNRLSSYRVRLRAVVDAIDLGFKDRRVLDLWSFSVVGWMGSHWDLTHTTTTTSKHLTTNTNSNTNTATTSSSAASNTTTTVDADPTDLGRNSIPFSFLVAFLALFVAFMGIGLFARRFVYFLRLRLGLSVPEPRERKGGKKTKKERPVLWDVYVPSTREGGRWRDIKPLSCYFLHHQNQIHDNDDHQLPPDSPRNDTPTRIHTHHTTHTPLPHAFVGTGRMSIAPLPPPRAFFHPSLPPTRSTNTTNRTRTRTEITSPHPFQDIMIHVREFLNSPHPHPHPHHPHRHQHQHTHAGKEKTRANEDEEVKMKKPEGVRVAVLVAMPSEKRRWEGSIHSKAGHDRTSTASTSSDGLEEEEEEGGLERYGEMALGVADVAFEWEEEVVGKWEEEDGEEDEKV</sequence>
<gene>
    <name evidence="1" type="ORF">BDY19DRAFT_905416</name>
</gene>
<evidence type="ECO:0000313" key="2">
    <source>
        <dbReference type="Proteomes" id="UP001055072"/>
    </source>
</evidence>
<protein>
    <submittedName>
        <fullName evidence="1">Uncharacterized protein</fullName>
    </submittedName>
</protein>
<accession>A0ACB8U855</accession>
<comment type="caution">
    <text evidence="1">The sequence shown here is derived from an EMBL/GenBank/DDBJ whole genome shotgun (WGS) entry which is preliminary data.</text>
</comment>
<proteinExistence type="predicted"/>
<dbReference type="EMBL" id="MU274908">
    <property type="protein sequence ID" value="KAI0090421.1"/>
    <property type="molecule type" value="Genomic_DNA"/>
</dbReference>
<keyword evidence="2" id="KW-1185">Reference proteome</keyword>